<keyword evidence="1" id="KW-0472">Membrane</keyword>
<feature type="transmembrane region" description="Helical" evidence="1">
    <location>
        <begin position="143"/>
        <end position="163"/>
    </location>
</feature>
<sequence>MNSQLIKWELKKQHHSHLPLILFCFIIVAVFLGSFLYFMNQQVFSEYQTQWLALWGEIGLFYAQLFFPLLIAIIVNTICHQELDRNSWYLPSLLPIRGDKLLFAKVTITSFYSLLSQTLLIILYYLIASLAQFPLAHVNPFTFIWWAVSGWIGSISIIALQFWISINFSRFTSLVFALILGLGNFVALLMGTKIFYLYPYSQIAVGMRVRSYENMSLSEFIFFLIINLVWMIIGVSLSIITIKRKYHFL</sequence>
<feature type="transmembrane region" description="Helical" evidence="1">
    <location>
        <begin position="20"/>
        <end position="39"/>
    </location>
</feature>
<dbReference type="EMBL" id="FOBM01000017">
    <property type="protein sequence ID" value="SEM35265.1"/>
    <property type="molecule type" value="Genomic_DNA"/>
</dbReference>
<evidence type="ECO:0000313" key="3">
    <source>
        <dbReference type="Proteomes" id="UP000182764"/>
    </source>
</evidence>
<dbReference type="Pfam" id="PF12730">
    <property type="entry name" value="ABC2_membrane_4"/>
    <property type="match status" value="1"/>
</dbReference>
<dbReference type="CDD" id="cd21809">
    <property type="entry name" value="ABC-2_lan_permease-like"/>
    <property type="match status" value="1"/>
</dbReference>
<feature type="transmembrane region" description="Helical" evidence="1">
    <location>
        <begin position="175"/>
        <end position="200"/>
    </location>
</feature>
<evidence type="ECO:0000313" key="2">
    <source>
        <dbReference type="EMBL" id="SEM35265.1"/>
    </source>
</evidence>
<keyword evidence="1" id="KW-0812">Transmembrane</keyword>
<organism evidence="2 3">
    <name type="scientific">Streptococcus gallolyticus</name>
    <dbReference type="NCBI Taxonomy" id="315405"/>
    <lineage>
        <taxon>Bacteria</taxon>
        <taxon>Bacillati</taxon>
        <taxon>Bacillota</taxon>
        <taxon>Bacilli</taxon>
        <taxon>Lactobacillales</taxon>
        <taxon>Streptococcaceae</taxon>
        <taxon>Streptococcus</taxon>
    </lineage>
</organism>
<reference evidence="2 3" key="1">
    <citation type="submission" date="2016-10" db="EMBL/GenBank/DDBJ databases">
        <authorList>
            <person name="de Groot N.N."/>
        </authorList>
    </citation>
    <scope>NUCLEOTIDE SEQUENCE [LARGE SCALE GENOMIC DNA]</scope>
    <source>
        <strain evidence="2 3">VTM1R29</strain>
    </source>
</reference>
<accession>A0A1H7XNJ5</accession>
<gene>
    <name evidence="2" type="ORF">SAMN04487839_11710</name>
</gene>
<name>A0A1H7XNJ5_9STRE</name>
<dbReference type="AlphaFoldDB" id="A0A1H7XNJ5"/>
<protein>
    <submittedName>
        <fullName evidence="2">ABC-2 family transporter protein</fullName>
    </submittedName>
</protein>
<proteinExistence type="predicted"/>
<dbReference type="RefSeq" id="WP_074596218.1">
    <property type="nucleotide sequence ID" value="NZ_FNUH01000004.1"/>
</dbReference>
<keyword evidence="1" id="KW-1133">Transmembrane helix</keyword>
<dbReference type="Proteomes" id="UP000182764">
    <property type="component" value="Unassembled WGS sequence"/>
</dbReference>
<evidence type="ECO:0000256" key="1">
    <source>
        <dbReference type="SAM" id="Phobius"/>
    </source>
</evidence>
<feature type="transmembrane region" description="Helical" evidence="1">
    <location>
        <begin position="59"/>
        <end position="80"/>
    </location>
</feature>
<feature type="transmembrane region" description="Helical" evidence="1">
    <location>
        <begin position="220"/>
        <end position="242"/>
    </location>
</feature>
<feature type="transmembrane region" description="Helical" evidence="1">
    <location>
        <begin position="101"/>
        <end position="127"/>
    </location>
</feature>